<evidence type="ECO:0000313" key="3">
    <source>
        <dbReference type="Proteomes" id="UP000639772"/>
    </source>
</evidence>
<organism evidence="2 3">
    <name type="scientific">Vanilla planifolia</name>
    <name type="common">Vanilla</name>
    <dbReference type="NCBI Taxonomy" id="51239"/>
    <lineage>
        <taxon>Eukaryota</taxon>
        <taxon>Viridiplantae</taxon>
        <taxon>Streptophyta</taxon>
        <taxon>Embryophyta</taxon>
        <taxon>Tracheophyta</taxon>
        <taxon>Spermatophyta</taxon>
        <taxon>Magnoliopsida</taxon>
        <taxon>Liliopsida</taxon>
        <taxon>Asparagales</taxon>
        <taxon>Orchidaceae</taxon>
        <taxon>Vanilloideae</taxon>
        <taxon>Vanilleae</taxon>
        <taxon>Vanilla</taxon>
    </lineage>
</organism>
<dbReference type="EMBL" id="JADCNM010000060">
    <property type="protein sequence ID" value="KAG0451438.1"/>
    <property type="molecule type" value="Genomic_DNA"/>
</dbReference>
<feature type="region of interest" description="Disordered" evidence="1">
    <location>
        <begin position="38"/>
        <end position="75"/>
    </location>
</feature>
<feature type="compositionally biased region" description="Basic and acidic residues" evidence="1">
    <location>
        <begin position="7"/>
        <end position="16"/>
    </location>
</feature>
<feature type="region of interest" description="Disordered" evidence="1">
    <location>
        <begin position="1"/>
        <end position="22"/>
    </location>
</feature>
<gene>
    <name evidence="2" type="ORF">HPP92_026243</name>
</gene>
<comment type="caution">
    <text evidence="2">The sequence shown here is derived from an EMBL/GenBank/DDBJ whole genome shotgun (WGS) entry which is preliminary data.</text>
</comment>
<evidence type="ECO:0000256" key="1">
    <source>
        <dbReference type="SAM" id="MobiDB-lite"/>
    </source>
</evidence>
<dbReference type="AlphaFoldDB" id="A0A835PF37"/>
<dbReference type="Proteomes" id="UP000639772">
    <property type="component" value="Unassembled WGS sequence"/>
</dbReference>
<protein>
    <submittedName>
        <fullName evidence="2">Uncharacterized protein</fullName>
    </submittedName>
</protein>
<accession>A0A835PF37</accession>
<reference evidence="2 3" key="1">
    <citation type="journal article" date="2020" name="Nat. Food">
        <title>A phased Vanilla planifolia genome enables genetic improvement of flavour and production.</title>
        <authorList>
            <person name="Hasing T."/>
            <person name="Tang H."/>
            <person name="Brym M."/>
            <person name="Khazi F."/>
            <person name="Huang T."/>
            <person name="Chambers A.H."/>
        </authorList>
    </citation>
    <scope>NUCLEOTIDE SEQUENCE [LARGE SCALE GENOMIC DNA]</scope>
    <source>
        <tissue evidence="2">Leaf</tissue>
    </source>
</reference>
<sequence length="75" mass="8776">MQVRSSPPERWDERQHQKPNFPTGTYLLELCSVESIHHLTEEREHDEGHAEGEEEQERDKMIGSNPLQGAKRHCL</sequence>
<evidence type="ECO:0000313" key="2">
    <source>
        <dbReference type="EMBL" id="KAG0451438.1"/>
    </source>
</evidence>
<proteinExistence type="predicted"/>
<name>A0A835PF37_VANPL</name>
<feature type="compositionally biased region" description="Basic and acidic residues" evidence="1">
    <location>
        <begin position="38"/>
        <end position="61"/>
    </location>
</feature>